<dbReference type="Proteomes" id="UP000037432">
    <property type="component" value="Unassembled WGS sequence"/>
</dbReference>
<protein>
    <submittedName>
        <fullName evidence="1">Uncharacterized protein</fullName>
    </submittedName>
</protein>
<proteinExistence type="predicted"/>
<gene>
    <name evidence="1" type="ORF">ACM01_15360</name>
</gene>
<dbReference type="AlphaFoldDB" id="A0A0J7ZEL2"/>
<accession>A0A0J7ZEL2</accession>
<dbReference type="RefSeq" id="WP_048581756.1">
    <property type="nucleotide sequence ID" value="NZ_LFNT01000014.1"/>
</dbReference>
<dbReference type="OrthoDB" id="4253523at2"/>
<comment type="caution">
    <text evidence="1">The sequence shown here is derived from an EMBL/GenBank/DDBJ whole genome shotgun (WGS) entry which is preliminary data.</text>
</comment>
<evidence type="ECO:0000313" key="1">
    <source>
        <dbReference type="EMBL" id="KMS74274.1"/>
    </source>
</evidence>
<dbReference type="EMBL" id="LFNT01000014">
    <property type="protein sequence ID" value="KMS74274.1"/>
    <property type="molecule type" value="Genomic_DNA"/>
</dbReference>
<sequence>MKHEELAALLAEPTTPLMRAALRGLPPKTLETLATVADQAAEQGWRQVVADRVRAFADEQPGDGPQAVTAYFTTTEQRTGSGMSVGWSPFIAALAPTEEMPDLRHTETTTRMVPVDEAARAEEDFADPKLSEALHRLAALDPPEHADVLLVHLPTSRVTRVKP</sequence>
<reference evidence="1 2" key="1">
    <citation type="submission" date="2015-06" db="EMBL/GenBank/DDBJ databases">
        <authorList>
            <person name="Ju K.-S."/>
            <person name="Doroghazi J.R."/>
            <person name="Metcalf W.W."/>
        </authorList>
    </citation>
    <scope>NUCLEOTIDE SEQUENCE [LARGE SCALE GENOMIC DNA]</scope>
    <source>
        <strain evidence="1 2">NRRL 3414</strain>
    </source>
</reference>
<dbReference type="PATRIC" id="fig|1938.3.peg.8660"/>
<organism evidence="1 2">
    <name type="scientific">Streptomyces viridochromogenes</name>
    <dbReference type="NCBI Taxonomy" id="1938"/>
    <lineage>
        <taxon>Bacteria</taxon>
        <taxon>Bacillati</taxon>
        <taxon>Actinomycetota</taxon>
        <taxon>Actinomycetes</taxon>
        <taxon>Kitasatosporales</taxon>
        <taxon>Streptomycetaceae</taxon>
        <taxon>Streptomyces</taxon>
    </lineage>
</organism>
<evidence type="ECO:0000313" key="2">
    <source>
        <dbReference type="Proteomes" id="UP000037432"/>
    </source>
</evidence>
<name>A0A0J7ZEL2_STRVR</name>